<dbReference type="GO" id="GO:0006376">
    <property type="term" value="P:mRNA splice site recognition"/>
    <property type="evidence" value="ECO:0007669"/>
    <property type="project" value="InterPro"/>
</dbReference>
<feature type="region of interest" description="Disordered" evidence="3">
    <location>
        <begin position="237"/>
        <end position="325"/>
    </location>
</feature>
<dbReference type="PANTHER" id="PTHR12375">
    <property type="entry name" value="RNA-BINDING PROTEIN LUC7-RELATED"/>
    <property type="match status" value="1"/>
</dbReference>
<dbReference type="GO" id="GO:0005685">
    <property type="term" value="C:U1 snRNP"/>
    <property type="evidence" value="ECO:0007669"/>
    <property type="project" value="InterPro"/>
</dbReference>
<sequence>MALASQAALLDELMGINRNSNSKKDPHWDDESVCKYYLAGFCPHELFVNTKMSLGACPKLHDINLLNKYKNSSSFMKVGFEKLLKKFLGGFVRDVQRKIEVNKNRLENGLFSGTEIAIQKRITMKENEINETVETIEKLGNEGRIEECQFLNNQLEEKQKELKYDKIELENHRKSAKEKQEDVCNICGAYISKNDPRNSIENHVSGRIHCGYVRINEILEELDKTIDDESLKSLSVKEDNNRRDGRERKRSRRRSEKDSSRSRHRSRCRTRSRSHERKHKHAESRTERNSRKSERQRTRSKSRTRKHSSNKITDKWKIRDSRNGS</sequence>
<dbReference type="InterPro" id="IPR004882">
    <property type="entry name" value="Luc7-rel"/>
</dbReference>
<comment type="similarity">
    <text evidence="1">Belongs to the Luc7 family.</text>
</comment>
<evidence type="ECO:0000313" key="4">
    <source>
        <dbReference type="EMBL" id="AFJ24827.1"/>
    </source>
</evidence>
<evidence type="ECO:0000256" key="1">
    <source>
        <dbReference type="ARBA" id="ARBA00005655"/>
    </source>
</evidence>
<feature type="compositionally biased region" description="Basic residues" evidence="3">
    <location>
        <begin position="262"/>
        <end position="282"/>
    </location>
</feature>
<feature type="compositionally biased region" description="Basic and acidic residues" evidence="3">
    <location>
        <begin position="237"/>
        <end position="247"/>
    </location>
</feature>
<keyword evidence="2" id="KW-0175">Coiled coil</keyword>
<feature type="coiled-coil region" evidence="2">
    <location>
        <begin position="122"/>
        <end position="175"/>
    </location>
</feature>
<evidence type="ECO:0000256" key="2">
    <source>
        <dbReference type="SAM" id="Coils"/>
    </source>
</evidence>
<evidence type="ECO:0000256" key="3">
    <source>
        <dbReference type="SAM" id="MobiDB-lite"/>
    </source>
</evidence>
<organism evidence="4">
    <name type="scientific">Schmidtea mediterranea</name>
    <name type="common">Freshwater planarian flatworm</name>
    <dbReference type="NCBI Taxonomy" id="79327"/>
    <lineage>
        <taxon>Eukaryota</taxon>
        <taxon>Metazoa</taxon>
        <taxon>Spiralia</taxon>
        <taxon>Lophotrochozoa</taxon>
        <taxon>Platyhelminthes</taxon>
        <taxon>Rhabditophora</taxon>
        <taxon>Seriata</taxon>
        <taxon>Tricladida</taxon>
        <taxon>Continenticola</taxon>
        <taxon>Geoplanoidea</taxon>
        <taxon>Dugesiidae</taxon>
        <taxon>Schmidtea</taxon>
    </lineage>
</organism>
<accession>I1ZIH3</accession>
<dbReference type="GO" id="GO:0003729">
    <property type="term" value="F:mRNA binding"/>
    <property type="evidence" value="ECO:0007669"/>
    <property type="project" value="InterPro"/>
</dbReference>
<proteinExistence type="evidence at transcript level"/>
<dbReference type="Pfam" id="PF03194">
    <property type="entry name" value="LUC7"/>
    <property type="match status" value="1"/>
</dbReference>
<feature type="compositionally biased region" description="Basic and acidic residues" evidence="3">
    <location>
        <begin position="312"/>
        <end position="325"/>
    </location>
</feature>
<feature type="compositionally biased region" description="Basic residues" evidence="3">
    <location>
        <begin position="298"/>
        <end position="309"/>
    </location>
</feature>
<dbReference type="AlphaFoldDB" id="I1ZIH3"/>
<reference evidence="4" key="1">
    <citation type="journal article" date="2012" name="Genes Dev.">
        <title>A molecular wound response program associated with regeneration initiation in planarians.</title>
        <authorList>
            <person name="Wenemoser D."/>
            <person name="Lapan S.W."/>
            <person name="Wilkinson A.W."/>
            <person name="Bell G.W."/>
            <person name="Reddien P.W."/>
        </authorList>
    </citation>
    <scope>NUCLEOTIDE SEQUENCE</scope>
</reference>
<protein>
    <submittedName>
        <fullName evidence="4">Luc7 like protein-3</fullName>
    </submittedName>
</protein>
<dbReference type="EMBL" id="JX010584">
    <property type="protein sequence ID" value="AFJ24827.1"/>
    <property type="molecule type" value="mRNA"/>
</dbReference>
<feature type="compositionally biased region" description="Basic and acidic residues" evidence="3">
    <location>
        <begin position="283"/>
        <end position="297"/>
    </location>
</feature>
<name>I1ZIH3_SCHMD</name>